<feature type="compositionally biased region" description="Basic and acidic residues" evidence="1">
    <location>
        <begin position="309"/>
        <end position="333"/>
    </location>
</feature>
<dbReference type="OrthoDB" id="10588578at2759"/>
<name>A0A1W0E542_9MICR</name>
<accession>A0A1W0E542</accession>
<evidence type="ECO:0000313" key="3">
    <source>
        <dbReference type="EMBL" id="OQS54354.1"/>
    </source>
</evidence>
<sequence>MFFCFFISEIFCIVGNGTPLVITENIDDVEAMRYIDYSSNIHFKVSDENLAKEADFIGNIGGKSAYANTCKTIQKEMSVHEKIAFLLKKEEFTCSLSNLKNKKVHSKNSGETCVVIKPSEYVKLIKNGKTINLGNFYKISENPYEMLFIYKNGDLTNFGTNNSVTVSFYYNKTLVCKKEFLETPGQYKLTIGMPDLITYQKSIGIRLVNKDEADFINKNGFINNNNVVQNTFKNTKENQFKKEESIKENFNNKKMLFGKIDLSDLIKELNKKKNTQNNFDFKEMIFEEEETPSNKIKPEEDKEVLDVQNDEKIKEHDIKTTENKEEEKNKKEESEEEIKVEEIYFDEGNNNEENIEQEEVL</sequence>
<feature type="region of interest" description="Disordered" evidence="1">
    <location>
        <begin position="289"/>
        <end position="361"/>
    </location>
</feature>
<keyword evidence="4" id="KW-1185">Reference proteome</keyword>
<dbReference type="AlphaFoldDB" id="A0A1W0E542"/>
<dbReference type="EMBL" id="MNPJ01000020">
    <property type="protein sequence ID" value="OQS54354.1"/>
    <property type="molecule type" value="Genomic_DNA"/>
</dbReference>
<proteinExistence type="predicted"/>
<feature type="chain" id="PRO_5012935569" evidence="2">
    <location>
        <begin position="18"/>
        <end position="361"/>
    </location>
</feature>
<comment type="caution">
    <text evidence="3">The sequence shown here is derived from an EMBL/GenBank/DDBJ whole genome shotgun (WGS) entry which is preliminary data.</text>
</comment>
<dbReference type="Proteomes" id="UP000192758">
    <property type="component" value="Unassembled WGS sequence"/>
</dbReference>
<evidence type="ECO:0000313" key="4">
    <source>
        <dbReference type="Proteomes" id="UP000192758"/>
    </source>
</evidence>
<feature type="compositionally biased region" description="Acidic residues" evidence="1">
    <location>
        <begin position="334"/>
        <end position="361"/>
    </location>
</feature>
<gene>
    <name evidence="3" type="ORF">EHP00_1424</name>
</gene>
<evidence type="ECO:0000256" key="1">
    <source>
        <dbReference type="SAM" id="MobiDB-lite"/>
    </source>
</evidence>
<organism evidence="3 4">
    <name type="scientific">Ecytonucleospora hepatopenaei</name>
    <dbReference type="NCBI Taxonomy" id="646526"/>
    <lineage>
        <taxon>Eukaryota</taxon>
        <taxon>Fungi</taxon>
        <taxon>Fungi incertae sedis</taxon>
        <taxon>Microsporidia</taxon>
        <taxon>Enterocytozoonidae</taxon>
        <taxon>Ecytonucleospora</taxon>
    </lineage>
</organism>
<reference evidence="3 4" key="1">
    <citation type="journal article" date="2017" name="Environ. Microbiol.">
        <title>Decay of the glycolytic pathway and adaptation to intranuclear parasitism within Enterocytozoonidae microsporidia.</title>
        <authorList>
            <person name="Wiredu Boakye D."/>
            <person name="Jaroenlak P."/>
            <person name="Prachumwat A."/>
            <person name="Williams T.A."/>
            <person name="Bateman K.S."/>
            <person name="Itsathitphaisarn O."/>
            <person name="Sritunyalucksana K."/>
            <person name="Paszkiewicz K.H."/>
            <person name="Moore K.A."/>
            <person name="Stentiford G.D."/>
            <person name="Williams B.A."/>
        </authorList>
    </citation>
    <scope>NUCLEOTIDE SEQUENCE [LARGE SCALE GENOMIC DNA]</scope>
    <source>
        <strain evidence="3 4">TH1</strain>
    </source>
</reference>
<evidence type="ECO:0000256" key="2">
    <source>
        <dbReference type="SAM" id="SignalP"/>
    </source>
</evidence>
<dbReference type="VEuPathDB" id="MicrosporidiaDB:EHP00_1424"/>
<protein>
    <submittedName>
        <fullName evidence="3">Uncharacterized protein</fullName>
    </submittedName>
</protein>
<feature type="signal peptide" evidence="2">
    <location>
        <begin position="1"/>
        <end position="17"/>
    </location>
</feature>
<keyword evidence="2" id="KW-0732">Signal</keyword>